<evidence type="ECO:0000313" key="8">
    <source>
        <dbReference type="EMBL" id="MBB3155241.1"/>
    </source>
</evidence>
<dbReference type="Pfam" id="PF12833">
    <property type="entry name" value="HTH_18"/>
    <property type="match status" value="1"/>
</dbReference>
<dbReference type="PROSITE" id="PS01124">
    <property type="entry name" value="HTH_ARAC_FAMILY_2"/>
    <property type="match status" value="1"/>
</dbReference>
<proteinExistence type="predicted"/>
<sequence>MLLKALIVDDEPTHIQGLVRYIKWEELGYDMPFTAESGQEALDILQNASIDVLISDVSMPVMTGIELVAKAKASQPQLQVLMISGYNEFEFVQEAMNVGAQAYVLKPIKVEEVESKLTGFRKTLTKLKQIENQAQELQQKVSGSLDIVRERFVSDVIGVADIQVEMLHSWGNLLELPASNQEIGLIVLGYDHFHSSVQDARERVVISNGFLKTVHIGLSDYDHVYVAKTGTDEIVALHINLSPLERASIEKQLAFIQNVMHEQYGSTVTIGSSRVCTAWEDVPSLYKEVKFMMARFRLMEGGQILHYDRLDESEFQQFRLREEIIPEIIQLTEDAADAHKVVDYVNNVFDMLLPQSSTLFTYVQAFGMALLSELARKQTWNKELGGEMNLEMWQKLIDCRSEAQIREVVLDYVQRHMANEKKSEASQRHNLIGKVTEYLETHFQEHITVKQIAEIHHLNASYLSVLFKKEMGKTISDFLQETRMNKAKELLNNPSIKVYEVSEQVGFQTSAYFAYLFKKTTGYTPQEYRDYH</sequence>
<feature type="modified residue" description="4-aspartylphosphate" evidence="4">
    <location>
        <position position="56"/>
    </location>
</feature>
<dbReference type="InterPro" id="IPR001789">
    <property type="entry name" value="Sig_transdc_resp-reg_receiver"/>
</dbReference>
<dbReference type="GO" id="GO:0000160">
    <property type="term" value="P:phosphorelay signal transduction system"/>
    <property type="evidence" value="ECO:0007669"/>
    <property type="project" value="InterPro"/>
</dbReference>
<dbReference type="InterPro" id="IPR018062">
    <property type="entry name" value="HTH_AraC-typ_CS"/>
</dbReference>
<dbReference type="CDD" id="cd17536">
    <property type="entry name" value="REC_YesN-like"/>
    <property type="match status" value="1"/>
</dbReference>
<dbReference type="Gene3D" id="3.40.50.2300">
    <property type="match status" value="1"/>
</dbReference>
<dbReference type="PANTHER" id="PTHR43280:SF28">
    <property type="entry name" value="HTH-TYPE TRANSCRIPTIONAL ACTIVATOR RHAS"/>
    <property type="match status" value="1"/>
</dbReference>
<evidence type="ECO:0000256" key="5">
    <source>
        <dbReference type="SAM" id="Coils"/>
    </source>
</evidence>
<dbReference type="SMART" id="SM00342">
    <property type="entry name" value="HTH_ARAC"/>
    <property type="match status" value="1"/>
</dbReference>
<keyword evidence="5" id="KW-0175">Coiled coil</keyword>
<keyword evidence="1" id="KW-0805">Transcription regulation</keyword>
<dbReference type="SUPFAM" id="SSF52172">
    <property type="entry name" value="CheY-like"/>
    <property type="match status" value="1"/>
</dbReference>
<feature type="domain" description="Response regulatory" evidence="7">
    <location>
        <begin position="4"/>
        <end position="121"/>
    </location>
</feature>
<dbReference type="Proteomes" id="UP000518605">
    <property type="component" value="Unassembled WGS sequence"/>
</dbReference>
<evidence type="ECO:0000256" key="1">
    <source>
        <dbReference type="ARBA" id="ARBA00023015"/>
    </source>
</evidence>
<evidence type="ECO:0000259" key="6">
    <source>
        <dbReference type="PROSITE" id="PS01124"/>
    </source>
</evidence>
<dbReference type="GO" id="GO:0043565">
    <property type="term" value="F:sequence-specific DNA binding"/>
    <property type="evidence" value="ECO:0007669"/>
    <property type="project" value="InterPro"/>
</dbReference>
<dbReference type="InterPro" id="IPR018060">
    <property type="entry name" value="HTH_AraC"/>
</dbReference>
<keyword evidence="4" id="KW-0597">Phosphoprotein</keyword>
<dbReference type="SMART" id="SM00448">
    <property type="entry name" value="REC"/>
    <property type="match status" value="1"/>
</dbReference>
<comment type="caution">
    <text evidence="8">The sequence shown here is derived from an EMBL/GenBank/DDBJ whole genome shotgun (WGS) entry which is preliminary data.</text>
</comment>
<dbReference type="InterPro" id="IPR020449">
    <property type="entry name" value="Tscrpt_reg_AraC-type_HTH"/>
</dbReference>
<dbReference type="PANTHER" id="PTHR43280">
    <property type="entry name" value="ARAC-FAMILY TRANSCRIPTIONAL REGULATOR"/>
    <property type="match status" value="1"/>
</dbReference>
<gene>
    <name evidence="8" type="ORF">FHS16_005349</name>
</gene>
<evidence type="ECO:0000259" key="7">
    <source>
        <dbReference type="PROSITE" id="PS50110"/>
    </source>
</evidence>
<dbReference type="AlphaFoldDB" id="A0A7W5CCK8"/>
<protein>
    <submittedName>
        <fullName evidence="8">Two-component system response regulator YesN</fullName>
    </submittedName>
</protein>
<accession>A0A7W5CCK8</accession>
<reference evidence="8 9" key="1">
    <citation type="submission" date="2020-08" db="EMBL/GenBank/DDBJ databases">
        <title>Genomic Encyclopedia of Type Strains, Phase III (KMG-III): the genomes of soil and plant-associated and newly described type strains.</title>
        <authorList>
            <person name="Whitman W."/>
        </authorList>
    </citation>
    <scope>NUCLEOTIDE SEQUENCE [LARGE SCALE GENOMIC DNA]</scope>
    <source>
        <strain evidence="8 9">CECT 8234</strain>
    </source>
</reference>
<dbReference type="InterPro" id="IPR011006">
    <property type="entry name" value="CheY-like_superfamily"/>
</dbReference>
<evidence type="ECO:0000256" key="3">
    <source>
        <dbReference type="ARBA" id="ARBA00023163"/>
    </source>
</evidence>
<feature type="domain" description="HTH araC/xylS-type" evidence="6">
    <location>
        <begin position="433"/>
        <end position="531"/>
    </location>
</feature>
<dbReference type="EMBL" id="JACHXW010000023">
    <property type="protein sequence ID" value="MBB3155241.1"/>
    <property type="molecule type" value="Genomic_DNA"/>
</dbReference>
<evidence type="ECO:0000256" key="4">
    <source>
        <dbReference type="PROSITE-ProRule" id="PRU00169"/>
    </source>
</evidence>
<keyword evidence="2" id="KW-0238">DNA-binding</keyword>
<evidence type="ECO:0000313" key="9">
    <source>
        <dbReference type="Proteomes" id="UP000518605"/>
    </source>
</evidence>
<dbReference type="Pfam" id="PF00072">
    <property type="entry name" value="Response_reg"/>
    <property type="match status" value="1"/>
</dbReference>
<feature type="coiled-coil region" evidence="5">
    <location>
        <begin position="120"/>
        <end position="147"/>
    </location>
</feature>
<dbReference type="RefSeq" id="WP_246431976.1">
    <property type="nucleotide sequence ID" value="NZ_CBCSLB010000021.1"/>
</dbReference>
<keyword evidence="9" id="KW-1185">Reference proteome</keyword>
<name>A0A7W5CCK8_9BACL</name>
<keyword evidence="3" id="KW-0804">Transcription</keyword>
<dbReference type="PROSITE" id="PS00041">
    <property type="entry name" value="HTH_ARAC_FAMILY_1"/>
    <property type="match status" value="1"/>
</dbReference>
<dbReference type="GO" id="GO:0003700">
    <property type="term" value="F:DNA-binding transcription factor activity"/>
    <property type="evidence" value="ECO:0007669"/>
    <property type="project" value="InterPro"/>
</dbReference>
<dbReference type="PRINTS" id="PR00032">
    <property type="entry name" value="HTHARAC"/>
</dbReference>
<dbReference type="PROSITE" id="PS50110">
    <property type="entry name" value="RESPONSE_REGULATORY"/>
    <property type="match status" value="1"/>
</dbReference>
<organism evidence="8 9">
    <name type="scientific">Paenibacillus endophyticus</name>
    <dbReference type="NCBI Taxonomy" id="1294268"/>
    <lineage>
        <taxon>Bacteria</taxon>
        <taxon>Bacillati</taxon>
        <taxon>Bacillota</taxon>
        <taxon>Bacilli</taxon>
        <taxon>Bacillales</taxon>
        <taxon>Paenibacillaceae</taxon>
        <taxon>Paenibacillus</taxon>
    </lineage>
</organism>
<evidence type="ECO:0000256" key="2">
    <source>
        <dbReference type="ARBA" id="ARBA00023125"/>
    </source>
</evidence>
<dbReference type="Gene3D" id="1.10.10.60">
    <property type="entry name" value="Homeodomain-like"/>
    <property type="match status" value="2"/>
</dbReference>
<dbReference type="SUPFAM" id="SSF46689">
    <property type="entry name" value="Homeodomain-like"/>
    <property type="match status" value="2"/>
</dbReference>
<dbReference type="InterPro" id="IPR009057">
    <property type="entry name" value="Homeodomain-like_sf"/>
</dbReference>